<keyword evidence="2" id="KW-0680">Restriction system</keyword>
<name>A0A177NER9_9GAMM</name>
<gene>
    <name evidence="5" type="ORF">A1359_07875</name>
</gene>
<keyword evidence="6" id="KW-1185">Reference proteome</keyword>
<dbReference type="PANTHER" id="PTHR30408:SF13">
    <property type="entry name" value="TYPE I RESTRICTION ENZYME HINDI SPECIFICITY SUBUNIT"/>
    <property type="match status" value="1"/>
</dbReference>
<evidence type="ECO:0000256" key="3">
    <source>
        <dbReference type="ARBA" id="ARBA00023125"/>
    </source>
</evidence>
<keyword evidence="3" id="KW-0238">DNA-binding</keyword>
<dbReference type="EMBL" id="LUUI01000095">
    <property type="protein sequence ID" value="OAI16556.1"/>
    <property type="molecule type" value="Genomic_DNA"/>
</dbReference>
<evidence type="ECO:0000256" key="2">
    <source>
        <dbReference type="ARBA" id="ARBA00022747"/>
    </source>
</evidence>
<dbReference type="InterPro" id="IPR000055">
    <property type="entry name" value="Restrct_endonuc_typeI_TRD"/>
</dbReference>
<comment type="similarity">
    <text evidence="1">Belongs to the type-I restriction system S methylase family.</text>
</comment>
<evidence type="ECO:0000259" key="4">
    <source>
        <dbReference type="Pfam" id="PF01420"/>
    </source>
</evidence>
<evidence type="ECO:0000313" key="6">
    <source>
        <dbReference type="Proteomes" id="UP000078476"/>
    </source>
</evidence>
<evidence type="ECO:0000256" key="1">
    <source>
        <dbReference type="ARBA" id="ARBA00010923"/>
    </source>
</evidence>
<protein>
    <recommendedName>
        <fullName evidence="4">Type I restriction modification DNA specificity domain-containing protein</fullName>
    </recommendedName>
</protein>
<comment type="caution">
    <text evidence="5">The sequence shown here is derived from an EMBL/GenBank/DDBJ whole genome shotgun (WGS) entry which is preliminary data.</text>
</comment>
<dbReference type="GO" id="GO:0003677">
    <property type="term" value="F:DNA binding"/>
    <property type="evidence" value="ECO:0007669"/>
    <property type="project" value="UniProtKB-KW"/>
</dbReference>
<dbReference type="Pfam" id="PF01420">
    <property type="entry name" value="Methylase_S"/>
    <property type="match status" value="1"/>
</dbReference>
<proteinExistence type="inferred from homology"/>
<dbReference type="SUPFAM" id="SSF116734">
    <property type="entry name" value="DNA methylase specificity domain"/>
    <property type="match status" value="2"/>
</dbReference>
<dbReference type="InterPro" id="IPR052021">
    <property type="entry name" value="Type-I_RS_S_subunit"/>
</dbReference>
<dbReference type="GO" id="GO:0009307">
    <property type="term" value="P:DNA restriction-modification system"/>
    <property type="evidence" value="ECO:0007669"/>
    <property type="project" value="UniProtKB-KW"/>
</dbReference>
<dbReference type="RefSeq" id="WP_066981217.1">
    <property type="nucleotide sequence ID" value="NZ_LUUI01000095.1"/>
</dbReference>
<organism evidence="5 6">
    <name type="scientific">Methylomonas lenta</name>
    <dbReference type="NCBI Taxonomy" id="980561"/>
    <lineage>
        <taxon>Bacteria</taxon>
        <taxon>Pseudomonadati</taxon>
        <taxon>Pseudomonadota</taxon>
        <taxon>Gammaproteobacteria</taxon>
        <taxon>Methylococcales</taxon>
        <taxon>Methylococcaceae</taxon>
        <taxon>Methylomonas</taxon>
    </lineage>
</organism>
<dbReference type="CDD" id="cd17282">
    <property type="entry name" value="RMtype1_S_Eco16444ORF1681_TRD1-CR1_like"/>
    <property type="match status" value="1"/>
</dbReference>
<evidence type="ECO:0000313" key="5">
    <source>
        <dbReference type="EMBL" id="OAI16556.1"/>
    </source>
</evidence>
<feature type="domain" description="Type I restriction modification DNA specificity" evidence="4">
    <location>
        <begin position="4"/>
        <end position="180"/>
    </location>
</feature>
<dbReference type="STRING" id="980561.A1359_07875"/>
<dbReference type="Gene3D" id="3.90.220.20">
    <property type="entry name" value="DNA methylase specificity domains"/>
    <property type="match status" value="2"/>
</dbReference>
<dbReference type="InterPro" id="IPR044946">
    <property type="entry name" value="Restrct_endonuc_typeI_TRD_sf"/>
</dbReference>
<accession>A0A177NER9</accession>
<sequence>MKINWAKKGFEEIGNIGRGKSRHRPRNDSVLYGGKYPFIQTGDIQSADFKITQFTQTYSDFGLAQSKLWPTGTLCISIVGANTAESAILGFDSCFPDSVIGFNAYEGELDNYFLKYYLELLKVQLKNISEGAARENLSLEKLLTFKIPWPPASERRKITRILSAYDDLIENNLKRIKLLEEMAQITYEEWFVRLKFPGHETTPLDSATGLPVGWNEAEITVISFINANSIKAKDAPETIKYIDIASVDTGFYQIPQIMSYAEAPSRARRKVNFGDTIFSTVRPNRKTYSLILEDDPMLVASTGFAVLTPKIEETFPFVYLTVANQSFVDKAVAVAGGAAYPAINQNDFEKIKIIKPADTLIKLFSDKVLNNFIAKNTLAKQNQLLKEARDILLPRLMTGMIDVEQLVLPEPFSNPSASTQEPQAV</sequence>
<dbReference type="Proteomes" id="UP000078476">
    <property type="component" value="Unassembled WGS sequence"/>
</dbReference>
<dbReference type="REBASE" id="164838">
    <property type="entry name" value="S.Mle45370ORF7870P"/>
</dbReference>
<dbReference type="PANTHER" id="PTHR30408">
    <property type="entry name" value="TYPE-1 RESTRICTION ENZYME ECOKI SPECIFICITY PROTEIN"/>
    <property type="match status" value="1"/>
</dbReference>
<dbReference type="AlphaFoldDB" id="A0A177NER9"/>
<reference evidence="5 6" key="1">
    <citation type="submission" date="2016-03" db="EMBL/GenBank/DDBJ databases">
        <authorList>
            <person name="Ploux O."/>
        </authorList>
    </citation>
    <scope>NUCLEOTIDE SEQUENCE [LARGE SCALE GENOMIC DNA]</scope>
    <source>
        <strain evidence="5 6">R-45370</strain>
    </source>
</reference>